<dbReference type="GO" id="GO:0051087">
    <property type="term" value="F:protein-folding chaperone binding"/>
    <property type="evidence" value="ECO:0007669"/>
    <property type="project" value="TreeGrafter"/>
</dbReference>
<sequence length="112" mass="12742">MLSQTSSEIRTFAKSQVGSFRPLWDYCLIERFTTPDQTNSGIFLPESIKGKHNEGIVISVGPGRRDKHGNYTPLTLKRGDRVYLQDWSANEVKLDGKEYLLLREEDILGKLA</sequence>
<dbReference type="HAMAP" id="MF_00580">
    <property type="entry name" value="CH10"/>
    <property type="match status" value="1"/>
</dbReference>
<organism evidence="7 8">
    <name type="scientific">Tritrichomonas foetus</name>
    <dbReference type="NCBI Taxonomy" id="1144522"/>
    <lineage>
        <taxon>Eukaryota</taxon>
        <taxon>Metamonada</taxon>
        <taxon>Parabasalia</taxon>
        <taxon>Tritrichomonadida</taxon>
        <taxon>Tritrichomonadidae</taxon>
        <taxon>Tritrichomonas</taxon>
    </lineage>
</organism>
<dbReference type="GO" id="GO:0005739">
    <property type="term" value="C:mitochondrion"/>
    <property type="evidence" value="ECO:0007669"/>
    <property type="project" value="TreeGrafter"/>
</dbReference>
<proteinExistence type="inferred from homology"/>
<dbReference type="VEuPathDB" id="TrichDB:TRFO_18046"/>
<dbReference type="OrthoDB" id="184876at2759"/>
<dbReference type="GeneID" id="94834642"/>
<dbReference type="GO" id="GO:0005524">
    <property type="term" value="F:ATP binding"/>
    <property type="evidence" value="ECO:0007669"/>
    <property type="project" value="InterPro"/>
</dbReference>
<dbReference type="FunFam" id="2.30.33.40:FF:000001">
    <property type="entry name" value="10 kDa chaperonin"/>
    <property type="match status" value="1"/>
</dbReference>
<dbReference type="InterPro" id="IPR011032">
    <property type="entry name" value="GroES-like_sf"/>
</dbReference>
<reference evidence="7" key="1">
    <citation type="submission" date="2016-10" db="EMBL/GenBank/DDBJ databases">
        <authorList>
            <person name="Benchimol M."/>
            <person name="Almeida L.G."/>
            <person name="Vasconcelos A.T."/>
            <person name="Perreira-Neves A."/>
            <person name="Rosa I.A."/>
            <person name="Tasca T."/>
            <person name="Bogo M.R."/>
            <person name="de Souza W."/>
        </authorList>
    </citation>
    <scope>NUCLEOTIDE SEQUENCE [LARGE SCALE GENOMIC DNA]</scope>
    <source>
        <strain evidence="7">K</strain>
    </source>
</reference>
<dbReference type="EMBL" id="MLAK01000568">
    <property type="protein sequence ID" value="OHT12240.1"/>
    <property type="molecule type" value="Genomic_DNA"/>
</dbReference>
<dbReference type="PANTHER" id="PTHR10772">
    <property type="entry name" value="10 KDA HEAT SHOCK PROTEIN"/>
    <property type="match status" value="1"/>
</dbReference>
<dbReference type="GO" id="GO:0046872">
    <property type="term" value="F:metal ion binding"/>
    <property type="evidence" value="ECO:0007669"/>
    <property type="project" value="TreeGrafter"/>
</dbReference>
<comment type="caution">
    <text evidence="7">The sequence shown here is derived from an EMBL/GenBank/DDBJ whole genome shotgun (WGS) entry which is preliminary data.</text>
</comment>
<dbReference type="AlphaFoldDB" id="A0A1J4KMW7"/>
<evidence type="ECO:0000256" key="3">
    <source>
        <dbReference type="ARBA" id="ARBA00031971"/>
    </source>
</evidence>
<accession>A0A1J4KMW7</accession>
<dbReference type="SUPFAM" id="SSF50129">
    <property type="entry name" value="GroES-like"/>
    <property type="match status" value="1"/>
</dbReference>
<dbReference type="Gene3D" id="2.30.33.40">
    <property type="entry name" value="GroES chaperonin"/>
    <property type="match status" value="1"/>
</dbReference>
<dbReference type="Pfam" id="PF00166">
    <property type="entry name" value="Cpn10"/>
    <property type="match status" value="1"/>
</dbReference>
<dbReference type="GO" id="GO:0051082">
    <property type="term" value="F:unfolded protein binding"/>
    <property type="evidence" value="ECO:0007669"/>
    <property type="project" value="TreeGrafter"/>
</dbReference>
<comment type="similarity">
    <text evidence="1 6">Belongs to the GroES chaperonin family.</text>
</comment>
<dbReference type="InterPro" id="IPR037124">
    <property type="entry name" value="Chaperonin_GroES_sf"/>
</dbReference>
<dbReference type="Proteomes" id="UP000179807">
    <property type="component" value="Unassembled WGS sequence"/>
</dbReference>
<evidence type="ECO:0000313" key="7">
    <source>
        <dbReference type="EMBL" id="OHT12240.1"/>
    </source>
</evidence>
<evidence type="ECO:0000256" key="6">
    <source>
        <dbReference type="RuleBase" id="RU003479"/>
    </source>
</evidence>
<dbReference type="PANTHER" id="PTHR10772:SF63">
    <property type="entry name" value="20 KDA CHAPERONIN, CHLOROPLASTIC"/>
    <property type="match status" value="1"/>
</dbReference>
<evidence type="ECO:0000256" key="1">
    <source>
        <dbReference type="ARBA" id="ARBA00006975"/>
    </source>
</evidence>
<dbReference type="CDD" id="cd00320">
    <property type="entry name" value="cpn10"/>
    <property type="match status" value="1"/>
</dbReference>
<dbReference type="SMART" id="SM00883">
    <property type="entry name" value="Cpn10"/>
    <property type="match status" value="1"/>
</dbReference>
<evidence type="ECO:0000256" key="2">
    <source>
        <dbReference type="ARBA" id="ARBA00023186"/>
    </source>
</evidence>
<dbReference type="RefSeq" id="XP_068365376.1">
    <property type="nucleotide sequence ID" value="XM_068499938.1"/>
</dbReference>
<dbReference type="InterPro" id="IPR020818">
    <property type="entry name" value="Chaperonin_GroES"/>
</dbReference>
<dbReference type="PRINTS" id="PR00297">
    <property type="entry name" value="CHAPERONIN10"/>
</dbReference>
<keyword evidence="2 6" id="KW-0143">Chaperone</keyword>
<name>A0A1J4KMW7_9EUKA</name>
<dbReference type="GO" id="GO:0044183">
    <property type="term" value="F:protein folding chaperone"/>
    <property type="evidence" value="ECO:0007669"/>
    <property type="project" value="InterPro"/>
</dbReference>
<evidence type="ECO:0000256" key="5">
    <source>
        <dbReference type="ARBA" id="ARBA00079398"/>
    </source>
</evidence>
<protein>
    <recommendedName>
        <fullName evidence="4">20 kDa chaperonin, chloroplastic</fullName>
    </recommendedName>
    <alternativeName>
        <fullName evidence="3">Chaperonin 10</fullName>
    </alternativeName>
    <alternativeName>
        <fullName evidence="5">Protein Cpn21</fullName>
    </alternativeName>
</protein>
<evidence type="ECO:0000256" key="4">
    <source>
        <dbReference type="ARBA" id="ARBA00073031"/>
    </source>
</evidence>
<gene>
    <name evidence="7" type="ORF">TRFO_18046</name>
</gene>
<keyword evidence="8" id="KW-1185">Reference proteome</keyword>
<evidence type="ECO:0000313" key="8">
    <source>
        <dbReference type="Proteomes" id="UP000179807"/>
    </source>
</evidence>